<dbReference type="GO" id="GO:0016491">
    <property type="term" value="F:oxidoreductase activity"/>
    <property type="evidence" value="ECO:0007669"/>
    <property type="project" value="InterPro"/>
</dbReference>
<organism evidence="7 8">
    <name type="scientific">Chitinophaga dinghuensis</name>
    <dbReference type="NCBI Taxonomy" id="1539050"/>
    <lineage>
        <taxon>Bacteria</taxon>
        <taxon>Pseudomonadati</taxon>
        <taxon>Bacteroidota</taxon>
        <taxon>Chitinophagia</taxon>
        <taxon>Chitinophagales</taxon>
        <taxon>Chitinophagaceae</taxon>
        <taxon>Chitinophaga</taxon>
    </lineage>
</organism>
<dbReference type="GO" id="GO:0017004">
    <property type="term" value="P:cytochrome complex assembly"/>
    <property type="evidence" value="ECO:0007669"/>
    <property type="project" value="UniProtKB-KW"/>
</dbReference>
<keyword evidence="4" id="KW-0676">Redox-active center</keyword>
<keyword evidence="2" id="KW-0201">Cytochrome c-type biogenesis</keyword>
<dbReference type="Pfam" id="PF00578">
    <property type="entry name" value="AhpC-TSA"/>
    <property type="match status" value="1"/>
</dbReference>
<dbReference type="Proteomes" id="UP000249819">
    <property type="component" value="Unassembled WGS sequence"/>
</dbReference>
<dbReference type="SUPFAM" id="SSF52833">
    <property type="entry name" value="Thioredoxin-like"/>
    <property type="match status" value="1"/>
</dbReference>
<sequence>MKSIVLFTAALCAAVSVCAQQEYTIKGKVPASLNGSKVRLQEGEGFVGKKEVIDSAIITNGEFKLKGKTTNPVALHLSVRSTDESRPMIIGTRQLFLSAGDKANIDLRADSVSWKTISSAPVSGSSLTKDYDQLTAQLAPGDASMDSVRKIMGRLRDKQPIDTAVFNANSHALSKLSGEQEALKLKFMETHSDSYLSLHLLSKQTGRRIVNVVPVQRLFESFSPAVKSTELGKKVAAEIAKSAVFAPGKTAPDFSAAQPDGRMLKLSDLRGKYVLVDFWASWCGPCRAENPNVVKAYEAFKDKGFDILGVSLDKPDAKDKWVEAIAKDGLTWHHVSDLQGWDGAVPKLYFVRSIPTNFLLDPSGKIVDSNLRGERLHEVLKQLLEKK</sequence>
<evidence type="ECO:0000256" key="1">
    <source>
        <dbReference type="ARBA" id="ARBA00004196"/>
    </source>
</evidence>
<dbReference type="InterPro" id="IPR000866">
    <property type="entry name" value="AhpC/TSA"/>
</dbReference>
<keyword evidence="8" id="KW-1185">Reference proteome</keyword>
<dbReference type="GO" id="GO:0030313">
    <property type="term" value="C:cell envelope"/>
    <property type="evidence" value="ECO:0007669"/>
    <property type="project" value="UniProtKB-SubCell"/>
</dbReference>
<dbReference type="PANTHER" id="PTHR42852:SF6">
    <property type="entry name" value="THIOL:DISULFIDE INTERCHANGE PROTEIN DSBE"/>
    <property type="match status" value="1"/>
</dbReference>
<evidence type="ECO:0000256" key="4">
    <source>
        <dbReference type="ARBA" id="ARBA00023284"/>
    </source>
</evidence>
<feature type="domain" description="Thioredoxin" evidence="6">
    <location>
        <begin position="245"/>
        <end position="387"/>
    </location>
</feature>
<feature type="signal peptide" evidence="5">
    <location>
        <begin position="1"/>
        <end position="19"/>
    </location>
</feature>
<dbReference type="PROSITE" id="PS51352">
    <property type="entry name" value="THIOREDOXIN_2"/>
    <property type="match status" value="1"/>
</dbReference>
<dbReference type="AlphaFoldDB" id="A0A327WJM9"/>
<reference evidence="7 8" key="1">
    <citation type="submission" date="2018-06" db="EMBL/GenBank/DDBJ databases">
        <title>Genomic Encyclopedia of Archaeal and Bacterial Type Strains, Phase II (KMG-II): from individual species to whole genera.</title>
        <authorList>
            <person name="Goeker M."/>
        </authorList>
    </citation>
    <scope>NUCLEOTIDE SEQUENCE [LARGE SCALE GENOMIC DNA]</scope>
    <source>
        <strain evidence="7 8">DSM 29821</strain>
    </source>
</reference>
<comment type="caution">
    <text evidence="7">The sequence shown here is derived from an EMBL/GenBank/DDBJ whole genome shotgun (WGS) entry which is preliminary data.</text>
</comment>
<dbReference type="CDD" id="cd02966">
    <property type="entry name" value="TlpA_like_family"/>
    <property type="match status" value="1"/>
</dbReference>
<dbReference type="InterPro" id="IPR036249">
    <property type="entry name" value="Thioredoxin-like_sf"/>
</dbReference>
<feature type="chain" id="PRO_5016402101" evidence="5">
    <location>
        <begin position="20"/>
        <end position="387"/>
    </location>
</feature>
<protein>
    <submittedName>
        <fullName evidence="7">Peroxiredoxin</fullName>
    </submittedName>
</protein>
<dbReference type="OrthoDB" id="1069091at2"/>
<dbReference type="Gene3D" id="3.40.30.10">
    <property type="entry name" value="Glutaredoxin"/>
    <property type="match status" value="1"/>
</dbReference>
<evidence type="ECO:0000256" key="5">
    <source>
        <dbReference type="SAM" id="SignalP"/>
    </source>
</evidence>
<proteinExistence type="predicted"/>
<evidence type="ECO:0000256" key="2">
    <source>
        <dbReference type="ARBA" id="ARBA00022748"/>
    </source>
</evidence>
<dbReference type="InterPro" id="IPR025380">
    <property type="entry name" value="DUF4369"/>
</dbReference>
<keyword evidence="5" id="KW-0732">Signal</keyword>
<dbReference type="PANTHER" id="PTHR42852">
    <property type="entry name" value="THIOL:DISULFIDE INTERCHANGE PROTEIN DSBE"/>
    <property type="match status" value="1"/>
</dbReference>
<dbReference type="RefSeq" id="WP_111590653.1">
    <property type="nucleotide sequence ID" value="NZ_QLMA01000001.1"/>
</dbReference>
<evidence type="ECO:0000313" key="7">
    <source>
        <dbReference type="EMBL" id="RAJ87994.1"/>
    </source>
</evidence>
<evidence type="ECO:0000313" key="8">
    <source>
        <dbReference type="Proteomes" id="UP000249819"/>
    </source>
</evidence>
<name>A0A327WJM9_9BACT</name>
<comment type="subcellular location">
    <subcellularLocation>
        <location evidence="1">Cell envelope</location>
    </subcellularLocation>
</comment>
<dbReference type="InterPro" id="IPR017937">
    <property type="entry name" value="Thioredoxin_CS"/>
</dbReference>
<evidence type="ECO:0000259" key="6">
    <source>
        <dbReference type="PROSITE" id="PS51352"/>
    </source>
</evidence>
<dbReference type="GO" id="GO:0016209">
    <property type="term" value="F:antioxidant activity"/>
    <property type="evidence" value="ECO:0007669"/>
    <property type="project" value="InterPro"/>
</dbReference>
<dbReference type="Pfam" id="PF14289">
    <property type="entry name" value="DUF4369"/>
    <property type="match status" value="1"/>
</dbReference>
<dbReference type="InterPro" id="IPR013766">
    <property type="entry name" value="Thioredoxin_domain"/>
</dbReference>
<keyword evidence="3" id="KW-1015">Disulfide bond</keyword>
<accession>A0A327WJM9</accession>
<evidence type="ECO:0000256" key="3">
    <source>
        <dbReference type="ARBA" id="ARBA00023157"/>
    </source>
</evidence>
<dbReference type="PROSITE" id="PS00194">
    <property type="entry name" value="THIOREDOXIN_1"/>
    <property type="match status" value="1"/>
</dbReference>
<dbReference type="InterPro" id="IPR050553">
    <property type="entry name" value="Thioredoxin_ResA/DsbE_sf"/>
</dbReference>
<dbReference type="EMBL" id="QLMA01000001">
    <property type="protein sequence ID" value="RAJ87994.1"/>
    <property type="molecule type" value="Genomic_DNA"/>
</dbReference>
<gene>
    <name evidence="7" type="ORF">CLV59_101759</name>
</gene>